<reference evidence="2 3" key="1">
    <citation type="journal article" date="2011" name="Stand. Genomic Sci.">
        <title>Complete genome sequence of the acetate-degrading sulfate reducer Desulfobacca acetoxidans type strain (ASRB2).</title>
        <authorList>
            <person name="Goker M."/>
            <person name="Teshima H."/>
            <person name="Lapidus A."/>
            <person name="Nolan M."/>
            <person name="Lucas S."/>
            <person name="Hammon N."/>
            <person name="Deshpande S."/>
            <person name="Cheng J.F."/>
            <person name="Tapia R."/>
            <person name="Han C."/>
            <person name="Goodwin L."/>
            <person name="Pitluck S."/>
            <person name="Huntemann M."/>
            <person name="Liolios K."/>
            <person name="Ivanova N."/>
            <person name="Pagani I."/>
            <person name="Mavromatis K."/>
            <person name="Ovchinikova G."/>
            <person name="Pati A."/>
            <person name="Chen A."/>
            <person name="Palaniappan K."/>
            <person name="Land M."/>
            <person name="Hauser L."/>
            <person name="Brambilla E.M."/>
            <person name="Rohde M."/>
            <person name="Spring S."/>
            <person name="Detter J.C."/>
            <person name="Woyke T."/>
            <person name="Bristow J."/>
            <person name="Eisen J.A."/>
            <person name="Markowitz V."/>
            <person name="Hugenholtz P."/>
            <person name="Kyrpides N.C."/>
            <person name="Klenk H.P."/>
        </authorList>
    </citation>
    <scope>NUCLEOTIDE SEQUENCE [LARGE SCALE GENOMIC DNA]</scope>
    <source>
        <strain evidence="3">ATCC 700848 / DSM 11109 / ASRB2</strain>
    </source>
</reference>
<dbReference type="PANTHER" id="PTHR36512">
    <property type="entry name" value="D-AMINOPEPTIDASE"/>
    <property type="match status" value="1"/>
</dbReference>
<gene>
    <name evidence="2" type="ordered locus">Desac_1113</name>
</gene>
<dbReference type="SUPFAM" id="SSF56266">
    <property type="entry name" value="DmpA/ArgJ-like"/>
    <property type="match status" value="1"/>
</dbReference>
<comment type="similarity">
    <text evidence="1">Belongs to the peptidase S58 family.</text>
</comment>
<dbReference type="InterPro" id="IPR005321">
    <property type="entry name" value="Peptidase_S58_DmpA"/>
</dbReference>
<dbReference type="MEROPS" id="P01.101"/>
<accession>F2NCB3</accession>
<evidence type="ECO:0000256" key="1">
    <source>
        <dbReference type="ARBA" id="ARBA00007068"/>
    </source>
</evidence>
<dbReference type="Pfam" id="PF03576">
    <property type="entry name" value="Peptidase_S58"/>
    <property type="match status" value="1"/>
</dbReference>
<dbReference type="EMBL" id="CP002629">
    <property type="protein sequence ID" value="AEB08977.1"/>
    <property type="molecule type" value="Genomic_DNA"/>
</dbReference>
<dbReference type="STRING" id="880072.Desac_1113"/>
<dbReference type="GO" id="GO:0004177">
    <property type="term" value="F:aminopeptidase activity"/>
    <property type="evidence" value="ECO:0007669"/>
    <property type="project" value="TreeGrafter"/>
</dbReference>
<dbReference type="AlphaFoldDB" id="F2NCB3"/>
<proteinExistence type="inferred from homology"/>
<organism evidence="2 3">
    <name type="scientific">Desulfobacca acetoxidans (strain ATCC 700848 / DSM 11109 / ASRB2)</name>
    <dbReference type="NCBI Taxonomy" id="880072"/>
    <lineage>
        <taxon>Bacteria</taxon>
        <taxon>Pseudomonadati</taxon>
        <taxon>Thermodesulfobacteriota</taxon>
        <taxon>Desulfobaccia</taxon>
        <taxon>Desulfobaccales</taxon>
        <taxon>Desulfobaccaceae</taxon>
        <taxon>Desulfobacca</taxon>
    </lineage>
</organism>
<dbReference type="CDD" id="cd02252">
    <property type="entry name" value="nylC_like"/>
    <property type="match status" value="1"/>
</dbReference>
<dbReference type="OrthoDB" id="9808347at2"/>
<dbReference type="HOGENOM" id="CLU_044458_1_0_7"/>
<evidence type="ECO:0000313" key="2">
    <source>
        <dbReference type="EMBL" id="AEB08977.1"/>
    </source>
</evidence>
<dbReference type="PANTHER" id="PTHR36512:SF3">
    <property type="entry name" value="BLR5678 PROTEIN"/>
    <property type="match status" value="1"/>
</dbReference>
<dbReference type="RefSeq" id="WP_013706089.1">
    <property type="nucleotide sequence ID" value="NC_015388.1"/>
</dbReference>
<evidence type="ECO:0000313" key="3">
    <source>
        <dbReference type="Proteomes" id="UP000000483"/>
    </source>
</evidence>
<dbReference type="Gene3D" id="3.60.70.12">
    <property type="entry name" value="L-amino peptidase D-ALA esterase/amidase"/>
    <property type="match status" value="1"/>
</dbReference>
<name>F2NCB3_DESAR</name>
<keyword evidence="3" id="KW-1185">Reference proteome</keyword>
<dbReference type="InterPro" id="IPR016117">
    <property type="entry name" value="ArgJ-like_dom_sf"/>
</dbReference>
<protein>
    <submittedName>
        <fullName evidence="2">Peptidase S58 DmpA</fullName>
    </submittedName>
</protein>
<sequence>MSQEIPGGLTQVTDFLVGHASDFKNLTGCTVIICPPGTIGGVDIRGSASGTRQLDALLGYHIVNETQAVLLSGGSAFGLDAGGGVMEFLEERGLGFDVAITRVPTVATAVIFDLGLGNCRARPDKAMGYTACTQAHAGPVAEGSIGVGTGASVGKLFGISQGMKSGLGSVCLAGPNGLLVGALVVVNAFGDVRDYATGKIIAGARLSPDSPEFADSAAYIRRGYVRQQFADPNTTLGVIATNARLTREQAQKVAQMGHNGLARTITPIHTLFDGDIVFVLSHPKVDADLHIIGLLGEEALRLAIDRAVKTAHGLGVLPAYEDELSLNKQ</sequence>
<dbReference type="Proteomes" id="UP000000483">
    <property type="component" value="Chromosome"/>
</dbReference>
<reference evidence="3" key="2">
    <citation type="submission" date="2011-03" db="EMBL/GenBank/DDBJ databases">
        <title>The complete genome of Desulfobacca acetoxidans DSM 11109.</title>
        <authorList>
            <consortium name="US DOE Joint Genome Institute (JGI-PGF)"/>
            <person name="Lucas S."/>
            <person name="Copeland A."/>
            <person name="Lapidus A."/>
            <person name="Bruce D."/>
            <person name="Goodwin L."/>
            <person name="Pitluck S."/>
            <person name="Peters L."/>
            <person name="Kyrpides N."/>
            <person name="Mavromatis K."/>
            <person name="Ivanova N."/>
            <person name="Ovchinnikova G."/>
            <person name="Teshima H."/>
            <person name="Detter J.C."/>
            <person name="Han C."/>
            <person name="Land M."/>
            <person name="Hauser L."/>
            <person name="Markowitz V."/>
            <person name="Cheng J.-F."/>
            <person name="Hugenholtz P."/>
            <person name="Woyke T."/>
            <person name="Wu D."/>
            <person name="Spring S."/>
            <person name="Schueler E."/>
            <person name="Brambilla E."/>
            <person name="Klenk H.-P."/>
            <person name="Eisen J.A."/>
        </authorList>
    </citation>
    <scope>NUCLEOTIDE SEQUENCE [LARGE SCALE GENOMIC DNA]</scope>
    <source>
        <strain evidence="3">ATCC 700848 / DSM 11109 / ASRB2</strain>
    </source>
</reference>
<dbReference type="KEGG" id="dao:Desac_1113"/>
<dbReference type="eggNOG" id="COG3191">
    <property type="taxonomic scope" value="Bacteria"/>
</dbReference>